<comment type="caution">
    <text evidence="1">The sequence shown here is derived from an EMBL/GenBank/DDBJ whole genome shotgun (WGS) entry which is preliminary data.</text>
</comment>
<evidence type="ECO:0008006" key="3">
    <source>
        <dbReference type="Google" id="ProtNLM"/>
    </source>
</evidence>
<organism evidence="1 2">
    <name type="scientific">Chryseosolibacter indicus</name>
    <dbReference type="NCBI Taxonomy" id="2782351"/>
    <lineage>
        <taxon>Bacteria</taxon>
        <taxon>Pseudomonadati</taxon>
        <taxon>Bacteroidota</taxon>
        <taxon>Cytophagia</taxon>
        <taxon>Cytophagales</taxon>
        <taxon>Chryseotaleaceae</taxon>
        <taxon>Chryseosolibacter</taxon>
    </lineage>
</organism>
<dbReference type="RefSeq" id="WP_254152130.1">
    <property type="nucleotide sequence ID" value="NZ_JAHESD010000004.1"/>
</dbReference>
<dbReference type="Proteomes" id="UP000772618">
    <property type="component" value="Unassembled WGS sequence"/>
</dbReference>
<gene>
    <name evidence="1" type="ORF">KK060_03350</name>
</gene>
<keyword evidence="2" id="KW-1185">Reference proteome</keyword>
<evidence type="ECO:0000313" key="1">
    <source>
        <dbReference type="EMBL" id="MBT1702297.1"/>
    </source>
</evidence>
<sequence length="328" mass="38622">MIDRRFYKSTSMFVVFRQLVETELKDLEDYINEVSHDLIEKQQTLTDKYEEANKRVVESEDFDVHSFFENDIDRYFRVFPIYSYNPLLLSIYGQFENWLKRLCELDRSKGLSLIGVTDLAGNNLIEKSRRYLELVAEVPLNEKDPSWLRIIEIQKIRNLLAHNNASIAKNGRNIKNHELYKTLSEDKRITFNEQNGDFYIRDKDFLIEVIQLVKKYLFDVIDVLRLRKVVAKNDTMPFDNQAWGAEKTEGLLKSVIAGLRLLDATTARTDEFKEDDLQHNMRGTLRTMAYDLTKLYAFFTSGEWNVRDADLIVNDRENGLAEVKKIYN</sequence>
<evidence type="ECO:0000313" key="2">
    <source>
        <dbReference type="Proteomes" id="UP000772618"/>
    </source>
</evidence>
<name>A0ABS5VLH0_9BACT</name>
<reference evidence="1 2" key="1">
    <citation type="submission" date="2021-05" db="EMBL/GenBank/DDBJ databases">
        <title>A Polyphasic approach of four new species of the genus Ohtaekwangia: Ohtaekwangia histidinii sp. nov., Ohtaekwangia cretensis sp. nov., Ohtaekwangia indiensis sp. nov., Ohtaekwangia reichenbachii sp. nov. from diverse environment.</title>
        <authorList>
            <person name="Octaviana S."/>
        </authorList>
    </citation>
    <scope>NUCLEOTIDE SEQUENCE [LARGE SCALE GENOMIC DNA]</scope>
    <source>
        <strain evidence="1 2">PWU20</strain>
    </source>
</reference>
<proteinExistence type="predicted"/>
<protein>
    <recommendedName>
        <fullName evidence="3">Apea-like HEPN domain-containing protein</fullName>
    </recommendedName>
</protein>
<accession>A0ABS5VLH0</accession>
<dbReference type="EMBL" id="JAHESD010000004">
    <property type="protein sequence ID" value="MBT1702297.1"/>
    <property type="molecule type" value="Genomic_DNA"/>
</dbReference>